<dbReference type="InterPro" id="IPR005119">
    <property type="entry name" value="LysR_subst-bd"/>
</dbReference>
<dbReference type="GO" id="GO:0000976">
    <property type="term" value="F:transcription cis-regulatory region binding"/>
    <property type="evidence" value="ECO:0007669"/>
    <property type="project" value="TreeGrafter"/>
</dbReference>
<evidence type="ECO:0000256" key="4">
    <source>
        <dbReference type="ARBA" id="ARBA00023163"/>
    </source>
</evidence>
<dbReference type="SUPFAM" id="SSF53850">
    <property type="entry name" value="Periplasmic binding protein-like II"/>
    <property type="match status" value="1"/>
</dbReference>
<dbReference type="Gene3D" id="1.10.10.10">
    <property type="entry name" value="Winged helix-like DNA-binding domain superfamily/Winged helix DNA-binding domain"/>
    <property type="match status" value="1"/>
</dbReference>
<evidence type="ECO:0000313" key="8">
    <source>
        <dbReference type="Proteomes" id="UP000321287"/>
    </source>
</evidence>
<dbReference type="Pfam" id="PF00126">
    <property type="entry name" value="HTH_1"/>
    <property type="match status" value="1"/>
</dbReference>
<evidence type="ECO:0000256" key="5">
    <source>
        <dbReference type="SAM" id="MobiDB-lite"/>
    </source>
</evidence>
<dbReference type="Proteomes" id="UP000321287">
    <property type="component" value="Unassembled WGS sequence"/>
</dbReference>
<dbReference type="GO" id="GO:0003700">
    <property type="term" value="F:DNA-binding transcription factor activity"/>
    <property type="evidence" value="ECO:0007669"/>
    <property type="project" value="InterPro"/>
</dbReference>
<dbReference type="InterPro" id="IPR036388">
    <property type="entry name" value="WH-like_DNA-bd_sf"/>
</dbReference>
<dbReference type="PANTHER" id="PTHR30126:SF98">
    <property type="entry name" value="HTH-TYPE TRANSCRIPTIONAL ACTIVATOR BAUR"/>
    <property type="match status" value="1"/>
</dbReference>
<dbReference type="CDD" id="cd05466">
    <property type="entry name" value="PBP2_LTTR_substrate"/>
    <property type="match status" value="1"/>
</dbReference>
<proteinExistence type="inferred from homology"/>
<protein>
    <submittedName>
        <fullName evidence="7">LysR family transcriptional regulator</fullName>
    </submittedName>
</protein>
<dbReference type="Gene3D" id="3.40.190.290">
    <property type="match status" value="1"/>
</dbReference>
<sequence>MFAEAGFPPLSRIRPNATPRRPPRASGFQGRIAEVDLRLLRVFACVAQHGGFAAAELALGKSKSSISIDIAALENRLSMVLCHRGRAGFALTNEGQGVLDATTRLFTDIDLFQQRINDVSGTLSGRFCLYLPDNIQFHGETALLRAIQIFTSRYPAVEMDVRSASTRDVEFAVRNGTATAGITLYPHQQPEMEATALFSERSNLYCGARHPLFDRPEDTIDIAALAEARMISVSDAASSPRWDELRPSMNFAARADNIDSRALLILSGMYVGFLPELFVTQMVQQDRLRHIVFNDLHLVNHFYFLIHPTPENGLMAETFRAILEETC</sequence>
<keyword evidence="3" id="KW-0238">DNA-binding</keyword>
<dbReference type="InterPro" id="IPR036390">
    <property type="entry name" value="WH_DNA-bd_sf"/>
</dbReference>
<name>A0AAN4U1W7_9PROT</name>
<evidence type="ECO:0000256" key="1">
    <source>
        <dbReference type="ARBA" id="ARBA00009437"/>
    </source>
</evidence>
<dbReference type="InterPro" id="IPR000847">
    <property type="entry name" value="LysR_HTH_N"/>
</dbReference>
<comment type="caution">
    <text evidence="7">The sequence shown here is derived from an EMBL/GenBank/DDBJ whole genome shotgun (WGS) entry which is preliminary data.</text>
</comment>
<dbReference type="PROSITE" id="PS50931">
    <property type="entry name" value="HTH_LYSR"/>
    <property type="match status" value="1"/>
</dbReference>
<dbReference type="EMBL" id="BJVS01000002">
    <property type="protein sequence ID" value="GEL52994.1"/>
    <property type="molecule type" value="Genomic_DNA"/>
</dbReference>
<dbReference type="SUPFAM" id="SSF46785">
    <property type="entry name" value="Winged helix' DNA-binding domain"/>
    <property type="match status" value="1"/>
</dbReference>
<evidence type="ECO:0000313" key="7">
    <source>
        <dbReference type="EMBL" id="GEL52994.1"/>
    </source>
</evidence>
<keyword evidence="4" id="KW-0804">Transcription</keyword>
<feature type="domain" description="HTH lysR-type" evidence="6">
    <location>
        <begin position="35"/>
        <end position="92"/>
    </location>
</feature>
<dbReference type="KEGG" id="abg:Asbog_00330"/>
<dbReference type="Pfam" id="PF03466">
    <property type="entry name" value="LysR_substrate"/>
    <property type="match status" value="1"/>
</dbReference>
<organism evidence="7 8">
    <name type="scientific">Asaia bogorensis NBRC 16594</name>
    <dbReference type="NCBI Taxonomy" id="1231624"/>
    <lineage>
        <taxon>Bacteria</taxon>
        <taxon>Pseudomonadati</taxon>
        <taxon>Pseudomonadota</taxon>
        <taxon>Alphaproteobacteria</taxon>
        <taxon>Acetobacterales</taxon>
        <taxon>Acetobacteraceae</taxon>
        <taxon>Asaia</taxon>
    </lineage>
</organism>
<comment type="similarity">
    <text evidence="1">Belongs to the LysR transcriptional regulatory family.</text>
</comment>
<dbReference type="AlphaFoldDB" id="A0AAN4U1W7"/>
<evidence type="ECO:0000256" key="2">
    <source>
        <dbReference type="ARBA" id="ARBA00023015"/>
    </source>
</evidence>
<keyword evidence="8" id="KW-1185">Reference proteome</keyword>
<evidence type="ECO:0000256" key="3">
    <source>
        <dbReference type="ARBA" id="ARBA00023125"/>
    </source>
</evidence>
<dbReference type="PANTHER" id="PTHR30126">
    <property type="entry name" value="HTH-TYPE TRANSCRIPTIONAL REGULATOR"/>
    <property type="match status" value="1"/>
</dbReference>
<evidence type="ECO:0000259" key="6">
    <source>
        <dbReference type="PROSITE" id="PS50931"/>
    </source>
</evidence>
<accession>A0AAN4U1W7</accession>
<reference evidence="7 8" key="1">
    <citation type="submission" date="2019-07" db="EMBL/GenBank/DDBJ databases">
        <title>Whole genome shotgun sequence of Asaia bogorensis NBRC 16594.</title>
        <authorList>
            <person name="Hosoyama A."/>
            <person name="Uohara A."/>
            <person name="Ohji S."/>
            <person name="Ichikawa N."/>
        </authorList>
    </citation>
    <scope>NUCLEOTIDE SEQUENCE [LARGE SCALE GENOMIC DNA]</scope>
    <source>
        <strain evidence="7 8">NBRC 16594</strain>
    </source>
</reference>
<gene>
    <name evidence="7" type="ORF">ABO01nite_10010</name>
</gene>
<keyword evidence="2" id="KW-0805">Transcription regulation</keyword>
<feature type="region of interest" description="Disordered" evidence="5">
    <location>
        <begin position="1"/>
        <end position="27"/>
    </location>
</feature>